<dbReference type="GO" id="GO:0008534">
    <property type="term" value="F:oxidized purine nucleobase lesion DNA N-glycosylase activity"/>
    <property type="evidence" value="ECO:0007669"/>
    <property type="project" value="UniProtKB-EC"/>
</dbReference>
<dbReference type="InterPro" id="IPR035937">
    <property type="entry name" value="FPG_N"/>
</dbReference>
<dbReference type="NCBIfam" id="NF002211">
    <property type="entry name" value="PRK01103.1"/>
    <property type="match status" value="1"/>
</dbReference>
<keyword evidence="12 15" id="KW-0511">Multifunctional enzyme</keyword>
<evidence type="ECO:0000313" key="18">
    <source>
        <dbReference type="EMBL" id="MFC3851800.1"/>
    </source>
</evidence>
<feature type="binding site" evidence="15">
    <location>
        <position position="91"/>
    </location>
    <ligand>
        <name>DNA</name>
        <dbReference type="ChEBI" id="CHEBI:16991"/>
    </ligand>
</feature>
<dbReference type="EMBL" id="JBHRYR010000002">
    <property type="protein sequence ID" value="MFC3851800.1"/>
    <property type="molecule type" value="Genomic_DNA"/>
</dbReference>
<comment type="function">
    <text evidence="15">Involved in base excision repair of DNA damaged by oxidation or by mutagenic agents. Acts as DNA glycosylase that recognizes and removes damaged bases. Has a preference for oxidized purines, such as 7,8-dihydro-8-oxoguanine (8-oxoG). Has AP (apurinic/apyrimidinic) lyase activity and introduces nicks in the DNA strand. Cleaves the DNA backbone by beta-delta elimination to generate a single-strand break at the site of the removed base with both 3'- and 5'-phosphates.</text>
</comment>
<dbReference type="SUPFAM" id="SSF57716">
    <property type="entry name" value="Glucocorticoid receptor-like (DNA-binding domain)"/>
    <property type="match status" value="1"/>
</dbReference>
<dbReference type="InterPro" id="IPR012319">
    <property type="entry name" value="FPG_cat"/>
</dbReference>
<comment type="catalytic activity">
    <reaction evidence="1 15">
        <text>Hydrolysis of DNA containing ring-opened 7-methylguanine residues, releasing 2,6-diamino-4-hydroxy-5-(N-methyl)formamidopyrimidine.</text>
        <dbReference type="EC" id="3.2.2.23"/>
    </reaction>
</comment>
<keyword evidence="10 15" id="KW-0234">DNA repair</keyword>
<keyword evidence="4 15" id="KW-0479">Metal-binding</keyword>
<keyword evidence="13 15" id="KW-0326">Glycosidase</keyword>
<dbReference type="Gene3D" id="1.10.8.50">
    <property type="match status" value="1"/>
</dbReference>
<dbReference type="Pfam" id="PF06831">
    <property type="entry name" value="H2TH"/>
    <property type="match status" value="1"/>
</dbReference>
<reference evidence="19" key="1">
    <citation type="journal article" date="2019" name="Int. J. Syst. Evol. Microbiol.">
        <title>The Global Catalogue of Microorganisms (GCM) 10K type strain sequencing project: providing services to taxonomists for standard genome sequencing and annotation.</title>
        <authorList>
            <consortium name="The Broad Institute Genomics Platform"/>
            <consortium name="The Broad Institute Genome Sequencing Center for Infectious Disease"/>
            <person name="Wu L."/>
            <person name="Ma J."/>
        </authorList>
    </citation>
    <scope>NUCLEOTIDE SEQUENCE [LARGE SCALE GENOMIC DNA]</scope>
    <source>
        <strain evidence="19">IBRC 10765</strain>
    </source>
</reference>
<feature type="binding site" evidence="15">
    <location>
        <position position="110"/>
    </location>
    <ligand>
        <name>DNA</name>
        <dbReference type="ChEBI" id="CHEBI:16991"/>
    </ligand>
</feature>
<dbReference type="PANTHER" id="PTHR22993:SF9">
    <property type="entry name" value="FORMAMIDOPYRIMIDINE-DNA GLYCOSYLASE"/>
    <property type="match status" value="1"/>
</dbReference>
<evidence type="ECO:0000256" key="11">
    <source>
        <dbReference type="ARBA" id="ARBA00023239"/>
    </source>
</evidence>
<dbReference type="PROSITE" id="PS01242">
    <property type="entry name" value="ZF_FPG_1"/>
    <property type="match status" value="1"/>
</dbReference>
<dbReference type="PROSITE" id="PS51068">
    <property type="entry name" value="FPG_CAT"/>
    <property type="match status" value="1"/>
</dbReference>
<dbReference type="GO" id="GO:0140078">
    <property type="term" value="F:class I DNA-(apurinic or apyrimidinic site) endonuclease activity"/>
    <property type="evidence" value="ECO:0007669"/>
    <property type="project" value="UniProtKB-EC"/>
</dbReference>
<dbReference type="SUPFAM" id="SSF81624">
    <property type="entry name" value="N-terminal domain of MutM-like DNA repair proteins"/>
    <property type="match status" value="1"/>
</dbReference>
<keyword evidence="8 15" id="KW-0862">Zinc</keyword>
<dbReference type="InterPro" id="IPR000214">
    <property type="entry name" value="Znf_DNA_glyclase/AP_lyase"/>
</dbReference>
<evidence type="ECO:0000256" key="15">
    <source>
        <dbReference type="HAMAP-Rule" id="MF_00103"/>
    </source>
</evidence>
<name>A0ABV7ZUE7_9GAMM</name>
<dbReference type="InterPro" id="IPR015886">
    <property type="entry name" value="H2TH_FPG"/>
</dbReference>
<evidence type="ECO:0000259" key="16">
    <source>
        <dbReference type="PROSITE" id="PS51066"/>
    </source>
</evidence>
<dbReference type="InterPro" id="IPR015887">
    <property type="entry name" value="DNA_glyclase_Znf_dom_DNA_BS"/>
</dbReference>
<keyword evidence="19" id="KW-1185">Reference proteome</keyword>
<feature type="domain" description="FPG-type" evidence="16">
    <location>
        <begin position="236"/>
        <end position="270"/>
    </location>
</feature>
<feature type="active site" description="Proton donor; for delta-elimination activity" evidence="15">
    <location>
        <position position="260"/>
    </location>
</feature>
<keyword evidence="11 15" id="KW-0456">Lyase</keyword>
<dbReference type="Pfam" id="PF06827">
    <property type="entry name" value="zf-FPG_IleRS"/>
    <property type="match status" value="1"/>
</dbReference>
<comment type="similarity">
    <text evidence="2 15">Belongs to the FPG family.</text>
</comment>
<dbReference type="PROSITE" id="PS51066">
    <property type="entry name" value="ZF_FPG_2"/>
    <property type="match status" value="1"/>
</dbReference>
<proteinExistence type="inferred from homology"/>
<dbReference type="SMART" id="SM01232">
    <property type="entry name" value="H2TH"/>
    <property type="match status" value="1"/>
</dbReference>
<feature type="active site" description="Schiff-base intermediate with DNA" evidence="15">
    <location>
        <position position="2"/>
    </location>
</feature>
<evidence type="ECO:0000256" key="1">
    <source>
        <dbReference type="ARBA" id="ARBA00001668"/>
    </source>
</evidence>
<evidence type="ECO:0000313" key="19">
    <source>
        <dbReference type="Proteomes" id="UP001595617"/>
    </source>
</evidence>
<dbReference type="EC" id="3.2.2.23" evidence="15"/>
<dbReference type="PANTHER" id="PTHR22993">
    <property type="entry name" value="FORMAMIDOPYRIMIDINE-DNA GLYCOSYLASE"/>
    <property type="match status" value="1"/>
</dbReference>
<comment type="cofactor">
    <cofactor evidence="15">
        <name>Zn(2+)</name>
        <dbReference type="ChEBI" id="CHEBI:29105"/>
    </cofactor>
    <text evidence="15">Binds 1 zinc ion per subunit.</text>
</comment>
<keyword evidence="7 15" id="KW-0378">Hydrolase</keyword>
<evidence type="ECO:0000259" key="17">
    <source>
        <dbReference type="PROSITE" id="PS51068"/>
    </source>
</evidence>
<comment type="catalytic activity">
    <reaction evidence="14 15">
        <text>2'-deoxyribonucleotide-(2'-deoxyribose 5'-phosphate)-2'-deoxyribonucleotide-DNA = a 3'-end 2'-deoxyribonucleotide-(2,3-dehydro-2,3-deoxyribose 5'-phosphate)-DNA + a 5'-end 5'-phospho-2'-deoxyribonucleoside-DNA + H(+)</text>
        <dbReference type="Rhea" id="RHEA:66592"/>
        <dbReference type="Rhea" id="RHEA-COMP:13180"/>
        <dbReference type="Rhea" id="RHEA-COMP:16897"/>
        <dbReference type="Rhea" id="RHEA-COMP:17067"/>
        <dbReference type="ChEBI" id="CHEBI:15378"/>
        <dbReference type="ChEBI" id="CHEBI:136412"/>
        <dbReference type="ChEBI" id="CHEBI:157695"/>
        <dbReference type="ChEBI" id="CHEBI:167181"/>
        <dbReference type="EC" id="4.2.99.18"/>
    </reaction>
</comment>
<feature type="active site" description="Proton donor" evidence="15">
    <location>
        <position position="3"/>
    </location>
</feature>
<evidence type="ECO:0000256" key="12">
    <source>
        <dbReference type="ARBA" id="ARBA00023268"/>
    </source>
</evidence>
<accession>A0ABV7ZUE7</accession>
<dbReference type="EC" id="4.2.99.18" evidence="15"/>
<comment type="caution">
    <text evidence="18">The sequence shown here is derived from an EMBL/GenBank/DDBJ whole genome shotgun (WGS) entry which is preliminary data.</text>
</comment>
<evidence type="ECO:0000256" key="10">
    <source>
        <dbReference type="ARBA" id="ARBA00023204"/>
    </source>
</evidence>
<evidence type="ECO:0000256" key="7">
    <source>
        <dbReference type="ARBA" id="ARBA00022801"/>
    </source>
</evidence>
<evidence type="ECO:0000256" key="4">
    <source>
        <dbReference type="ARBA" id="ARBA00022723"/>
    </source>
</evidence>
<keyword evidence="9 15" id="KW-0238">DNA-binding</keyword>
<organism evidence="18 19">
    <name type="scientific">Saccharospirillum mangrovi</name>
    <dbReference type="NCBI Taxonomy" id="2161747"/>
    <lineage>
        <taxon>Bacteria</taxon>
        <taxon>Pseudomonadati</taxon>
        <taxon>Pseudomonadota</taxon>
        <taxon>Gammaproteobacteria</taxon>
        <taxon>Oceanospirillales</taxon>
        <taxon>Saccharospirillaceae</taxon>
        <taxon>Saccharospirillum</taxon>
    </lineage>
</organism>
<evidence type="ECO:0000256" key="3">
    <source>
        <dbReference type="ARBA" id="ARBA00011245"/>
    </source>
</evidence>
<dbReference type="Proteomes" id="UP001595617">
    <property type="component" value="Unassembled WGS sequence"/>
</dbReference>
<protein>
    <recommendedName>
        <fullName evidence="15">Formamidopyrimidine-DNA glycosylase</fullName>
        <shortName evidence="15">Fapy-DNA glycosylase</shortName>
        <ecNumber evidence="15">3.2.2.23</ecNumber>
    </recommendedName>
    <alternativeName>
        <fullName evidence="15">DNA-(apurinic or apyrimidinic site) lyase MutM</fullName>
        <shortName evidence="15">AP lyase MutM</shortName>
        <ecNumber evidence="15">4.2.99.18</ecNumber>
    </alternativeName>
</protein>
<evidence type="ECO:0000256" key="14">
    <source>
        <dbReference type="ARBA" id="ARBA00044632"/>
    </source>
</evidence>
<dbReference type="SUPFAM" id="SSF46946">
    <property type="entry name" value="S13-like H2TH domain"/>
    <property type="match status" value="1"/>
</dbReference>
<dbReference type="InterPro" id="IPR020629">
    <property type="entry name" value="FPG_Glyclase"/>
</dbReference>
<dbReference type="NCBIfam" id="TIGR00577">
    <property type="entry name" value="fpg"/>
    <property type="match status" value="1"/>
</dbReference>
<evidence type="ECO:0000256" key="13">
    <source>
        <dbReference type="ARBA" id="ARBA00023295"/>
    </source>
</evidence>
<keyword evidence="5 15" id="KW-0227">DNA damage</keyword>
<dbReference type="HAMAP" id="MF_00103">
    <property type="entry name" value="Fapy_DNA_glycosyl"/>
    <property type="match status" value="1"/>
</dbReference>
<evidence type="ECO:0000256" key="2">
    <source>
        <dbReference type="ARBA" id="ARBA00009409"/>
    </source>
</evidence>
<gene>
    <name evidence="15 18" type="primary">mutM</name>
    <name evidence="15" type="synonym">fpg</name>
    <name evidence="18" type="ORF">ACFOOG_03040</name>
</gene>
<dbReference type="RefSeq" id="WP_380693218.1">
    <property type="nucleotide sequence ID" value="NZ_JBHRYR010000002.1"/>
</dbReference>
<dbReference type="InterPro" id="IPR010979">
    <property type="entry name" value="Ribosomal_uS13-like_H2TH"/>
</dbReference>
<dbReference type="CDD" id="cd08966">
    <property type="entry name" value="EcFpg-like_N"/>
    <property type="match status" value="1"/>
</dbReference>
<dbReference type="Gene3D" id="3.20.190.10">
    <property type="entry name" value="MutM-like, N-terminal"/>
    <property type="match status" value="1"/>
</dbReference>
<evidence type="ECO:0000256" key="6">
    <source>
        <dbReference type="ARBA" id="ARBA00022771"/>
    </source>
</evidence>
<dbReference type="InterPro" id="IPR010663">
    <property type="entry name" value="Znf_FPG/IleRS"/>
</dbReference>
<feature type="domain" description="Formamidopyrimidine-DNA glycosylase catalytic" evidence="17">
    <location>
        <begin position="2"/>
        <end position="113"/>
    </location>
</feature>
<evidence type="ECO:0000256" key="9">
    <source>
        <dbReference type="ARBA" id="ARBA00023125"/>
    </source>
</evidence>
<feature type="binding site" evidence="15">
    <location>
        <position position="151"/>
    </location>
    <ligand>
        <name>DNA</name>
        <dbReference type="ChEBI" id="CHEBI:16991"/>
    </ligand>
</feature>
<dbReference type="SMART" id="SM00898">
    <property type="entry name" value="Fapy_DNA_glyco"/>
    <property type="match status" value="1"/>
</dbReference>
<dbReference type="Pfam" id="PF01149">
    <property type="entry name" value="Fapy_DNA_glyco"/>
    <property type="match status" value="1"/>
</dbReference>
<sequence length="270" mass="30393">MPELPEVETTRRGIAPHIEGKRLTQWIVRDHRLRWPIEPQWPAIVAGQTVHQVSRRSKYLVLHLDSGQVLAHLGMSGQFRIVPAGAALEKHDHCDWVMEDGTLVRYRDPRRFGAMLYTTDWLAHPLITKLGPEPLSIDFDGDYLYTQLRKRRGPIKTAIMDASLVVGVGNIYANEALFLTGIHPTRACDRISLARAQRLAENIKTVLARAIEQGGTTLRDYVSATGQPGYFRIELNVYGRKGQPCATCATPLKEIRLAGRSTVYCPHCQH</sequence>
<evidence type="ECO:0000256" key="5">
    <source>
        <dbReference type="ARBA" id="ARBA00022763"/>
    </source>
</evidence>
<keyword evidence="6 15" id="KW-0863">Zinc-finger</keyword>
<evidence type="ECO:0000256" key="8">
    <source>
        <dbReference type="ARBA" id="ARBA00022833"/>
    </source>
</evidence>
<feature type="active site" description="Proton donor; for beta-elimination activity" evidence="15">
    <location>
        <position position="58"/>
    </location>
</feature>
<comment type="subunit">
    <text evidence="3 15">Monomer.</text>
</comment>